<dbReference type="AlphaFoldDB" id="A0A2P2NLF4"/>
<sequence>MAPMTREYDETNGMICIIIIKKLEHKLTFYVIEVNNLIHICPALTII</sequence>
<reference evidence="1" key="1">
    <citation type="submission" date="2018-02" db="EMBL/GenBank/DDBJ databases">
        <title>Rhizophora mucronata_Transcriptome.</title>
        <authorList>
            <person name="Meera S.P."/>
            <person name="Sreeshan A."/>
            <person name="Augustine A."/>
        </authorList>
    </citation>
    <scope>NUCLEOTIDE SEQUENCE</scope>
    <source>
        <tissue evidence="1">Leaf</tissue>
    </source>
</reference>
<protein>
    <submittedName>
        <fullName evidence="1">Uncharacterized protein</fullName>
    </submittedName>
</protein>
<proteinExistence type="predicted"/>
<dbReference type="EMBL" id="GGEC01062790">
    <property type="protein sequence ID" value="MBX43274.1"/>
    <property type="molecule type" value="Transcribed_RNA"/>
</dbReference>
<evidence type="ECO:0000313" key="1">
    <source>
        <dbReference type="EMBL" id="MBX43274.1"/>
    </source>
</evidence>
<accession>A0A2P2NLF4</accession>
<organism evidence="1">
    <name type="scientific">Rhizophora mucronata</name>
    <name type="common">Asiatic mangrove</name>
    <dbReference type="NCBI Taxonomy" id="61149"/>
    <lineage>
        <taxon>Eukaryota</taxon>
        <taxon>Viridiplantae</taxon>
        <taxon>Streptophyta</taxon>
        <taxon>Embryophyta</taxon>
        <taxon>Tracheophyta</taxon>
        <taxon>Spermatophyta</taxon>
        <taxon>Magnoliopsida</taxon>
        <taxon>eudicotyledons</taxon>
        <taxon>Gunneridae</taxon>
        <taxon>Pentapetalae</taxon>
        <taxon>rosids</taxon>
        <taxon>fabids</taxon>
        <taxon>Malpighiales</taxon>
        <taxon>Rhizophoraceae</taxon>
        <taxon>Rhizophora</taxon>
    </lineage>
</organism>
<name>A0A2P2NLF4_RHIMU</name>